<dbReference type="Proteomes" id="UP001529510">
    <property type="component" value="Unassembled WGS sequence"/>
</dbReference>
<feature type="non-terminal residue" evidence="2">
    <location>
        <position position="157"/>
    </location>
</feature>
<protein>
    <submittedName>
        <fullName evidence="2">Uncharacterized protein</fullName>
    </submittedName>
</protein>
<sequence length="157" mass="16427">IRTCLLESDEHVCPTCKQSDVSPDALIANKFLRQAVNNFRNETGYTKRIRKAAAAHQAAAQGAQTQAPAQRPPMRLTTSRQQDPLMANVPSSAADSTPPQSAPAAPLSPVATHQPSSTPPSSSSSTVNSSSAPAASNYSPVVNSPQHSTKQDDPPSS</sequence>
<organism evidence="2 3">
    <name type="scientific">Cirrhinus mrigala</name>
    <name type="common">Mrigala</name>
    <dbReference type="NCBI Taxonomy" id="683832"/>
    <lineage>
        <taxon>Eukaryota</taxon>
        <taxon>Metazoa</taxon>
        <taxon>Chordata</taxon>
        <taxon>Craniata</taxon>
        <taxon>Vertebrata</taxon>
        <taxon>Euteleostomi</taxon>
        <taxon>Actinopterygii</taxon>
        <taxon>Neopterygii</taxon>
        <taxon>Teleostei</taxon>
        <taxon>Ostariophysi</taxon>
        <taxon>Cypriniformes</taxon>
        <taxon>Cyprinidae</taxon>
        <taxon>Labeoninae</taxon>
        <taxon>Labeonini</taxon>
        <taxon>Cirrhinus</taxon>
    </lineage>
</organism>
<evidence type="ECO:0000313" key="2">
    <source>
        <dbReference type="EMBL" id="KAL0197437.1"/>
    </source>
</evidence>
<evidence type="ECO:0000313" key="3">
    <source>
        <dbReference type="Proteomes" id="UP001529510"/>
    </source>
</evidence>
<keyword evidence="3" id="KW-1185">Reference proteome</keyword>
<feature type="region of interest" description="Disordered" evidence="1">
    <location>
        <begin position="50"/>
        <end position="157"/>
    </location>
</feature>
<dbReference type="EMBL" id="JAMKFB020000003">
    <property type="protein sequence ID" value="KAL0197437.1"/>
    <property type="molecule type" value="Genomic_DNA"/>
</dbReference>
<feature type="compositionally biased region" description="Low complexity" evidence="1">
    <location>
        <begin position="90"/>
        <end position="142"/>
    </location>
</feature>
<comment type="caution">
    <text evidence="2">The sequence shown here is derived from an EMBL/GenBank/DDBJ whole genome shotgun (WGS) entry which is preliminary data.</text>
</comment>
<dbReference type="InterPro" id="IPR033489">
    <property type="entry name" value="RBBP6"/>
</dbReference>
<feature type="non-terminal residue" evidence="2">
    <location>
        <position position="1"/>
    </location>
</feature>
<dbReference type="PANTHER" id="PTHR15439:SF0">
    <property type="entry name" value="CELL DIVISION CYCLE AND APOPTOSIS REGULATOR PROTEIN 1-RELATED"/>
    <property type="match status" value="1"/>
</dbReference>
<evidence type="ECO:0000256" key="1">
    <source>
        <dbReference type="SAM" id="MobiDB-lite"/>
    </source>
</evidence>
<feature type="compositionally biased region" description="Low complexity" evidence="1">
    <location>
        <begin position="54"/>
        <end position="69"/>
    </location>
</feature>
<dbReference type="Gene3D" id="3.30.40.10">
    <property type="entry name" value="Zinc/RING finger domain, C3HC4 (zinc finger)"/>
    <property type="match status" value="1"/>
</dbReference>
<dbReference type="PANTHER" id="PTHR15439">
    <property type="entry name" value="RETINOBLASTOMA-BINDING PROTEIN 6"/>
    <property type="match status" value="1"/>
</dbReference>
<proteinExistence type="predicted"/>
<accession>A0ABD0RFX1</accession>
<dbReference type="InterPro" id="IPR013083">
    <property type="entry name" value="Znf_RING/FYVE/PHD"/>
</dbReference>
<reference evidence="2 3" key="1">
    <citation type="submission" date="2024-05" db="EMBL/GenBank/DDBJ databases">
        <title>Genome sequencing and assembly of Indian major carp, Cirrhinus mrigala (Hamilton, 1822).</title>
        <authorList>
            <person name="Mohindra V."/>
            <person name="Chowdhury L.M."/>
            <person name="Lal K."/>
            <person name="Jena J.K."/>
        </authorList>
    </citation>
    <scope>NUCLEOTIDE SEQUENCE [LARGE SCALE GENOMIC DNA]</scope>
    <source>
        <strain evidence="2">CM1030</strain>
        <tissue evidence="2">Blood</tissue>
    </source>
</reference>
<gene>
    <name evidence="2" type="ORF">M9458_005977</name>
</gene>
<dbReference type="AlphaFoldDB" id="A0ABD0RFX1"/>
<name>A0ABD0RFX1_CIRMR</name>